<accession>A0A1H5N2N0</accession>
<dbReference type="GO" id="GO:0046983">
    <property type="term" value="F:protein dimerization activity"/>
    <property type="evidence" value="ECO:0007669"/>
    <property type="project" value="InterPro"/>
</dbReference>
<evidence type="ECO:0000256" key="2">
    <source>
        <dbReference type="ARBA" id="ARBA00012438"/>
    </source>
</evidence>
<dbReference type="InterPro" id="IPR011712">
    <property type="entry name" value="Sig_transdc_His_kin_sub3_dim/P"/>
</dbReference>
<dbReference type="EMBL" id="FNUA01000002">
    <property type="protein sequence ID" value="SEE95855.1"/>
    <property type="molecule type" value="Genomic_DNA"/>
</dbReference>
<dbReference type="InterPro" id="IPR050482">
    <property type="entry name" value="Sensor_HK_TwoCompSys"/>
</dbReference>
<dbReference type="InterPro" id="IPR003594">
    <property type="entry name" value="HATPase_dom"/>
</dbReference>
<keyword evidence="3" id="KW-0597">Phosphoprotein</keyword>
<keyword evidence="8" id="KW-0902">Two-component regulatory system</keyword>
<feature type="domain" description="Signal transduction histidine kinase subgroup 3 dimerisation and phosphoacceptor" evidence="12">
    <location>
        <begin position="119"/>
        <end position="183"/>
    </location>
</feature>
<evidence type="ECO:0000259" key="12">
    <source>
        <dbReference type="Pfam" id="PF07730"/>
    </source>
</evidence>
<evidence type="ECO:0000256" key="9">
    <source>
        <dbReference type="SAM" id="MobiDB-lite"/>
    </source>
</evidence>
<name>A0A1H5N2N0_9PSED</name>
<dbReference type="EC" id="2.7.13.3" evidence="2"/>
<dbReference type="GO" id="GO:0016020">
    <property type="term" value="C:membrane"/>
    <property type="evidence" value="ECO:0007669"/>
    <property type="project" value="InterPro"/>
</dbReference>
<reference evidence="13 14" key="1">
    <citation type="submission" date="2016-10" db="EMBL/GenBank/DDBJ databases">
        <authorList>
            <person name="de Groot N.N."/>
        </authorList>
    </citation>
    <scope>NUCLEOTIDE SEQUENCE [LARGE SCALE GENOMIC DNA]</scope>
    <source>
        <strain evidence="13 14">BS3265</strain>
    </source>
</reference>
<dbReference type="Pfam" id="PF07730">
    <property type="entry name" value="HisKA_3"/>
    <property type="match status" value="1"/>
</dbReference>
<feature type="transmembrane region" description="Helical" evidence="10">
    <location>
        <begin position="53"/>
        <end position="69"/>
    </location>
</feature>
<protein>
    <recommendedName>
        <fullName evidence="2">histidine kinase</fullName>
        <ecNumber evidence="2">2.7.13.3</ecNumber>
    </recommendedName>
</protein>
<evidence type="ECO:0000256" key="3">
    <source>
        <dbReference type="ARBA" id="ARBA00022553"/>
    </source>
</evidence>
<dbReference type="PANTHER" id="PTHR24421">
    <property type="entry name" value="NITRATE/NITRITE SENSOR PROTEIN NARX-RELATED"/>
    <property type="match status" value="1"/>
</dbReference>
<evidence type="ECO:0000256" key="8">
    <source>
        <dbReference type="ARBA" id="ARBA00023012"/>
    </source>
</evidence>
<evidence type="ECO:0000259" key="11">
    <source>
        <dbReference type="Pfam" id="PF02518"/>
    </source>
</evidence>
<proteinExistence type="predicted"/>
<keyword evidence="10" id="KW-0812">Transmembrane</keyword>
<dbReference type="Pfam" id="PF02518">
    <property type="entry name" value="HATPase_c"/>
    <property type="match status" value="1"/>
</dbReference>
<dbReference type="GO" id="GO:0005524">
    <property type="term" value="F:ATP binding"/>
    <property type="evidence" value="ECO:0007669"/>
    <property type="project" value="UniProtKB-KW"/>
</dbReference>
<keyword evidence="10" id="KW-0472">Membrane</keyword>
<keyword evidence="7" id="KW-0067">ATP-binding</keyword>
<dbReference type="Proteomes" id="UP000199129">
    <property type="component" value="Unassembled WGS sequence"/>
</dbReference>
<evidence type="ECO:0000256" key="1">
    <source>
        <dbReference type="ARBA" id="ARBA00000085"/>
    </source>
</evidence>
<dbReference type="CDD" id="cd16917">
    <property type="entry name" value="HATPase_UhpB-NarQ-NarX-like"/>
    <property type="match status" value="1"/>
</dbReference>
<evidence type="ECO:0000256" key="7">
    <source>
        <dbReference type="ARBA" id="ARBA00022840"/>
    </source>
</evidence>
<keyword evidence="5" id="KW-0547">Nucleotide-binding</keyword>
<evidence type="ECO:0000256" key="5">
    <source>
        <dbReference type="ARBA" id="ARBA00022741"/>
    </source>
</evidence>
<comment type="catalytic activity">
    <reaction evidence="1">
        <text>ATP + protein L-histidine = ADP + protein N-phospho-L-histidine.</text>
        <dbReference type="EC" id="2.7.13.3"/>
    </reaction>
</comment>
<dbReference type="Gene3D" id="3.30.565.10">
    <property type="entry name" value="Histidine kinase-like ATPase, C-terminal domain"/>
    <property type="match status" value="1"/>
</dbReference>
<keyword evidence="6 13" id="KW-0418">Kinase</keyword>
<gene>
    <name evidence="13" type="ORF">SAMN04490198_3826</name>
</gene>
<sequence length="329" mass="36580">MSKNDSAPYSKQRPVTPHDRLSRSEPSLAPSAMYASLKSLITRSVSRSNARRLVLALCLCSLLVSLWAYSHNAPLPLSILLLNLITLIVVGVQQWHSRKSIKFQPQELADRLLQVQENERHRLSRDLHDDIGQLLTAAKLQSEWLKRRLPDDLQSQCTVLCNTLNETLAKVRDVSAILNPRQLASLGLEASLRAHLLKTLENTPIHWSLECQQRLTGIPEEMAVAAFRITQEAVTNMLRHAQAQNLRVRLQRLPEGLSLMICDDGRGFSPAPNPGLMGQRGMAGMVERIDQLGGSLSVNSQPGQGTRIDALFPWAPRALERASAPKALE</sequence>
<dbReference type="SUPFAM" id="SSF55874">
    <property type="entry name" value="ATPase domain of HSP90 chaperone/DNA topoisomerase II/histidine kinase"/>
    <property type="match status" value="1"/>
</dbReference>
<evidence type="ECO:0000256" key="10">
    <source>
        <dbReference type="SAM" id="Phobius"/>
    </source>
</evidence>
<dbReference type="PANTHER" id="PTHR24421:SF10">
    <property type="entry name" value="NITRATE_NITRITE SENSOR PROTEIN NARQ"/>
    <property type="match status" value="1"/>
</dbReference>
<evidence type="ECO:0000313" key="14">
    <source>
        <dbReference type="Proteomes" id="UP000199129"/>
    </source>
</evidence>
<evidence type="ECO:0000256" key="6">
    <source>
        <dbReference type="ARBA" id="ARBA00022777"/>
    </source>
</evidence>
<dbReference type="AlphaFoldDB" id="A0A1H5N2N0"/>
<evidence type="ECO:0000313" key="13">
    <source>
        <dbReference type="EMBL" id="SEE95855.1"/>
    </source>
</evidence>
<dbReference type="GO" id="GO:0000155">
    <property type="term" value="F:phosphorelay sensor kinase activity"/>
    <property type="evidence" value="ECO:0007669"/>
    <property type="project" value="InterPro"/>
</dbReference>
<keyword evidence="4" id="KW-0808">Transferase</keyword>
<organism evidence="13 14">
    <name type="scientific">Pseudomonas palleroniana</name>
    <dbReference type="NCBI Taxonomy" id="191390"/>
    <lineage>
        <taxon>Bacteria</taxon>
        <taxon>Pseudomonadati</taxon>
        <taxon>Pseudomonadota</taxon>
        <taxon>Gammaproteobacteria</taxon>
        <taxon>Pseudomonadales</taxon>
        <taxon>Pseudomonadaceae</taxon>
        <taxon>Pseudomonas</taxon>
    </lineage>
</organism>
<keyword evidence="10" id="KW-1133">Transmembrane helix</keyword>
<dbReference type="Gene3D" id="1.20.5.1930">
    <property type="match status" value="1"/>
</dbReference>
<evidence type="ECO:0000256" key="4">
    <source>
        <dbReference type="ARBA" id="ARBA00022679"/>
    </source>
</evidence>
<feature type="domain" description="Histidine kinase/HSP90-like ATPase" evidence="11">
    <location>
        <begin position="226"/>
        <end position="313"/>
    </location>
</feature>
<dbReference type="InterPro" id="IPR036890">
    <property type="entry name" value="HATPase_C_sf"/>
</dbReference>
<feature type="region of interest" description="Disordered" evidence="9">
    <location>
        <begin position="1"/>
        <end position="27"/>
    </location>
</feature>
<feature type="transmembrane region" description="Helical" evidence="10">
    <location>
        <begin position="75"/>
        <end position="92"/>
    </location>
</feature>